<gene>
    <name evidence="5" type="ORF">BKA67DRAFT_653371</name>
</gene>
<dbReference type="AlphaFoldDB" id="A0A9P9A4D0"/>
<evidence type="ECO:0000313" key="5">
    <source>
        <dbReference type="EMBL" id="KAH6660170.1"/>
    </source>
</evidence>
<keyword evidence="1" id="KW-0519">Myristate</keyword>
<dbReference type="InterPro" id="IPR031632">
    <property type="entry name" value="SVIP"/>
</dbReference>
<comment type="caution">
    <text evidence="5">The sequence shown here is derived from an EMBL/GenBank/DDBJ whole genome shotgun (WGS) entry which is preliminary data.</text>
</comment>
<evidence type="ECO:0000256" key="1">
    <source>
        <dbReference type="ARBA" id="ARBA00022707"/>
    </source>
</evidence>
<proteinExistence type="predicted"/>
<feature type="compositionally biased region" description="Polar residues" evidence="4">
    <location>
        <begin position="82"/>
        <end position="109"/>
    </location>
</feature>
<dbReference type="RefSeq" id="XP_045964301.1">
    <property type="nucleotide sequence ID" value="XM_046106351.1"/>
</dbReference>
<dbReference type="GeneID" id="70135242"/>
<feature type="region of interest" description="Disordered" evidence="4">
    <location>
        <begin position="1"/>
        <end position="125"/>
    </location>
</feature>
<name>A0A9P9A4D0_9PEZI</name>
<reference evidence="5" key="1">
    <citation type="journal article" date="2021" name="Nat. Commun.">
        <title>Genetic determinants of endophytism in the Arabidopsis root mycobiome.</title>
        <authorList>
            <person name="Mesny F."/>
            <person name="Miyauchi S."/>
            <person name="Thiergart T."/>
            <person name="Pickel B."/>
            <person name="Atanasova L."/>
            <person name="Karlsson M."/>
            <person name="Huettel B."/>
            <person name="Barry K.W."/>
            <person name="Haridas S."/>
            <person name="Chen C."/>
            <person name="Bauer D."/>
            <person name="Andreopoulos W."/>
            <person name="Pangilinan J."/>
            <person name="LaButti K."/>
            <person name="Riley R."/>
            <person name="Lipzen A."/>
            <person name="Clum A."/>
            <person name="Drula E."/>
            <person name="Henrissat B."/>
            <person name="Kohler A."/>
            <person name="Grigoriev I.V."/>
            <person name="Martin F.M."/>
            <person name="Hacquard S."/>
        </authorList>
    </citation>
    <scope>NUCLEOTIDE SEQUENCE</scope>
    <source>
        <strain evidence="5">MPI-SDFR-AT-0073</strain>
    </source>
</reference>
<dbReference type="Pfam" id="PF15811">
    <property type="entry name" value="SVIP"/>
    <property type="match status" value="1"/>
</dbReference>
<feature type="compositionally biased region" description="Basic and acidic residues" evidence="4">
    <location>
        <begin position="62"/>
        <end position="76"/>
    </location>
</feature>
<keyword evidence="6" id="KW-1185">Reference proteome</keyword>
<accession>A0A9P9A4D0</accession>
<dbReference type="OrthoDB" id="5415072at2759"/>
<evidence type="ECO:0000256" key="3">
    <source>
        <dbReference type="ARBA" id="ARBA00023288"/>
    </source>
</evidence>
<evidence type="ECO:0000256" key="2">
    <source>
        <dbReference type="ARBA" id="ARBA00023139"/>
    </source>
</evidence>
<organism evidence="5 6">
    <name type="scientific">Truncatella angustata</name>
    <dbReference type="NCBI Taxonomy" id="152316"/>
    <lineage>
        <taxon>Eukaryota</taxon>
        <taxon>Fungi</taxon>
        <taxon>Dikarya</taxon>
        <taxon>Ascomycota</taxon>
        <taxon>Pezizomycotina</taxon>
        <taxon>Sordariomycetes</taxon>
        <taxon>Xylariomycetidae</taxon>
        <taxon>Amphisphaeriales</taxon>
        <taxon>Sporocadaceae</taxon>
        <taxon>Truncatella</taxon>
    </lineage>
</organism>
<evidence type="ECO:0000313" key="6">
    <source>
        <dbReference type="Proteomes" id="UP000758603"/>
    </source>
</evidence>
<evidence type="ECO:0000256" key="4">
    <source>
        <dbReference type="SAM" id="MobiDB-lite"/>
    </source>
</evidence>
<dbReference type="EMBL" id="JAGPXC010000001">
    <property type="protein sequence ID" value="KAH6660170.1"/>
    <property type="molecule type" value="Genomic_DNA"/>
</dbReference>
<keyword evidence="2" id="KW-0564">Palmitate</keyword>
<dbReference type="Proteomes" id="UP000758603">
    <property type="component" value="Unassembled WGS sequence"/>
</dbReference>
<protein>
    <submittedName>
        <fullName evidence="5">Uncharacterized protein</fullName>
    </submittedName>
</protein>
<sequence>MGQCCGKADSDNFQTPGRSLGSAPPQPERAPVPQSRKVGGPPRTLGGSGSASGQDAGGEAAADARRKAAEAAEARAKAAQKTTGKLSEQLQAQKRQTRQDTLNEASQNELRAREADQAAQARNYD</sequence>
<feature type="compositionally biased region" description="Low complexity" evidence="4">
    <location>
        <begin position="51"/>
        <end position="61"/>
    </location>
</feature>
<keyword evidence="3" id="KW-0449">Lipoprotein</keyword>